<comment type="cofactor">
    <cofactor evidence="1 10">
        <name>heme</name>
        <dbReference type="ChEBI" id="CHEBI:30413"/>
    </cofactor>
</comment>
<evidence type="ECO:0000256" key="7">
    <source>
        <dbReference type="ARBA" id="ARBA00023004"/>
    </source>
</evidence>
<accession>A0A3Q3MGJ5</accession>
<proteinExistence type="inferred from homology"/>
<evidence type="ECO:0000256" key="4">
    <source>
        <dbReference type="ARBA" id="ARBA00022617"/>
    </source>
</evidence>
<dbReference type="InterPro" id="IPR036396">
    <property type="entry name" value="Cyt_P450_sf"/>
</dbReference>
<protein>
    <submittedName>
        <fullName evidence="13">Cytochrome P450, family 2, subfamily N, polypeptide 13</fullName>
    </submittedName>
</protein>
<evidence type="ECO:0000256" key="8">
    <source>
        <dbReference type="ARBA" id="ARBA00023033"/>
    </source>
</evidence>
<dbReference type="GO" id="GO:0005737">
    <property type="term" value="C:cytoplasm"/>
    <property type="evidence" value="ECO:0007669"/>
    <property type="project" value="TreeGrafter"/>
</dbReference>
<dbReference type="PRINTS" id="PR00385">
    <property type="entry name" value="P450"/>
</dbReference>
<keyword evidence="14" id="KW-1185">Reference proteome</keyword>
<evidence type="ECO:0000256" key="9">
    <source>
        <dbReference type="ARBA" id="ARBA00023136"/>
    </source>
</evidence>
<dbReference type="Ensembl" id="ENSMAMT00000027300.2">
    <property type="protein sequence ID" value="ENSMAMP00000026618.1"/>
    <property type="gene ID" value="ENSMAMG00000017517.2"/>
</dbReference>
<dbReference type="InterPro" id="IPR050182">
    <property type="entry name" value="Cytochrome_P450_fam2"/>
</dbReference>
<dbReference type="PANTHER" id="PTHR24300">
    <property type="entry name" value="CYTOCHROME P450 508A4-RELATED"/>
    <property type="match status" value="1"/>
</dbReference>
<keyword evidence="7 10" id="KW-0408">Iron</keyword>
<reference evidence="13" key="1">
    <citation type="submission" date="2025-08" db="UniProtKB">
        <authorList>
            <consortium name="Ensembl"/>
        </authorList>
    </citation>
    <scope>IDENTIFICATION</scope>
</reference>
<organism evidence="13 14">
    <name type="scientific">Mastacembelus armatus</name>
    <name type="common">zig-zag eel</name>
    <dbReference type="NCBI Taxonomy" id="205130"/>
    <lineage>
        <taxon>Eukaryota</taxon>
        <taxon>Metazoa</taxon>
        <taxon>Chordata</taxon>
        <taxon>Craniata</taxon>
        <taxon>Vertebrata</taxon>
        <taxon>Euteleostomi</taxon>
        <taxon>Actinopterygii</taxon>
        <taxon>Neopterygii</taxon>
        <taxon>Teleostei</taxon>
        <taxon>Neoteleostei</taxon>
        <taxon>Acanthomorphata</taxon>
        <taxon>Anabantaria</taxon>
        <taxon>Synbranchiformes</taxon>
        <taxon>Mastacembelidae</taxon>
        <taxon>Mastacembelus</taxon>
    </lineage>
</organism>
<dbReference type="GO" id="GO:0016020">
    <property type="term" value="C:membrane"/>
    <property type="evidence" value="ECO:0007669"/>
    <property type="project" value="UniProtKB-SubCell"/>
</dbReference>
<dbReference type="GeneTree" id="ENSGT00950000182879"/>
<keyword evidence="8 11" id="KW-0503">Monooxygenase</keyword>
<comment type="similarity">
    <text evidence="3 11">Belongs to the cytochrome P450 family.</text>
</comment>
<evidence type="ECO:0000313" key="14">
    <source>
        <dbReference type="Proteomes" id="UP000261640"/>
    </source>
</evidence>
<dbReference type="GO" id="GO:0005506">
    <property type="term" value="F:iron ion binding"/>
    <property type="evidence" value="ECO:0007669"/>
    <property type="project" value="InterPro"/>
</dbReference>
<dbReference type="PANTHER" id="PTHR24300:SF177">
    <property type="entry name" value="CYTOCHROME P450 2J2"/>
    <property type="match status" value="1"/>
</dbReference>
<dbReference type="FunFam" id="1.10.630.10:FF:000004">
    <property type="entry name" value="cytochrome P450 2D15 isoform X1"/>
    <property type="match status" value="1"/>
</dbReference>
<feature type="transmembrane region" description="Helical" evidence="12">
    <location>
        <begin position="12"/>
        <end position="29"/>
    </location>
</feature>
<dbReference type="GO" id="GO:0016712">
    <property type="term" value="F:oxidoreductase activity, acting on paired donors, with incorporation or reduction of molecular oxygen, reduced flavin or flavoprotein as one donor, and incorporation of one atom of oxygen"/>
    <property type="evidence" value="ECO:0007669"/>
    <property type="project" value="TreeGrafter"/>
</dbReference>
<dbReference type="AlphaFoldDB" id="A0A3Q3MGJ5"/>
<dbReference type="Gene3D" id="1.10.630.10">
    <property type="entry name" value="Cytochrome P450"/>
    <property type="match status" value="1"/>
</dbReference>
<name>A0A3Q3MGJ5_9TELE</name>
<dbReference type="CDD" id="cd11026">
    <property type="entry name" value="CYP2"/>
    <property type="match status" value="1"/>
</dbReference>
<dbReference type="STRING" id="205130.ENSMAMP00000026618"/>
<evidence type="ECO:0000256" key="10">
    <source>
        <dbReference type="PIRSR" id="PIRSR602401-1"/>
    </source>
</evidence>
<dbReference type="InterPro" id="IPR002401">
    <property type="entry name" value="Cyt_P450_E_grp-I"/>
</dbReference>
<keyword evidence="6 11" id="KW-0560">Oxidoreductase</keyword>
<evidence type="ECO:0000256" key="12">
    <source>
        <dbReference type="SAM" id="Phobius"/>
    </source>
</evidence>
<dbReference type="Pfam" id="PF00067">
    <property type="entry name" value="p450"/>
    <property type="match status" value="1"/>
</dbReference>
<evidence type="ECO:0000256" key="6">
    <source>
        <dbReference type="ARBA" id="ARBA00023002"/>
    </source>
</evidence>
<keyword evidence="9 12" id="KW-0472">Membrane</keyword>
<keyword evidence="5 10" id="KW-0479">Metal-binding</keyword>
<comment type="subcellular location">
    <subcellularLocation>
        <location evidence="2">Membrane</location>
    </subcellularLocation>
</comment>
<keyword evidence="12" id="KW-1133">Transmembrane helix</keyword>
<keyword evidence="4 10" id="KW-0349">Heme</keyword>
<evidence type="ECO:0000256" key="11">
    <source>
        <dbReference type="RuleBase" id="RU000461"/>
    </source>
</evidence>
<dbReference type="InterPro" id="IPR001128">
    <property type="entry name" value="Cyt_P450"/>
</dbReference>
<evidence type="ECO:0000256" key="3">
    <source>
        <dbReference type="ARBA" id="ARBA00010617"/>
    </source>
</evidence>
<dbReference type="PROSITE" id="PS00086">
    <property type="entry name" value="CYTOCHROME_P450"/>
    <property type="match status" value="1"/>
</dbReference>
<dbReference type="InParanoid" id="A0A3Q3MGJ5"/>
<evidence type="ECO:0000256" key="1">
    <source>
        <dbReference type="ARBA" id="ARBA00001971"/>
    </source>
</evidence>
<reference evidence="13" key="2">
    <citation type="submission" date="2025-09" db="UniProtKB">
        <authorList>
            <consortium name="Ensembl"/>
        </authorList>
    </citation>
    <scope>IDENTIFICATION</scope>
</reference>
<dbReference type="GO" id="GO:0020037">
    <property type="term" value="F:heme binding"/>
    <property type="evidence" value="ECO:0007669"/>
    <property type="project" value="InterPro"/>
</dbReference>
<sequence>MWIYHFLLSVDIKGLLLFAVLFLLVAHFLKNRNPPNYPPGPLALPFVGNLLSVDHKHQYIYFTKLADVYGNVFSVRLGSEKIVFLSGYKMVKEALVTQAENFVDRPPSALGERFYLGSSGGLFMSNGETWKRQRRFALSTLRTFGLGKSMLEQSIIEETGYLQEAIENHKGGELFNPARLFNNVASNIICRLVMGKRFDYNDHNFQVMLKYISDIIRLEGSIWSLFYEAFPRVMKHLPGPHNIMFNNFKIIQDFLIQEVKRHKKDMDHSNPRDYIDAFLIEMENHEDAELGFTEANLVLCSADLFLAGTETTSTTLQWALVYLIKNPDVQEKVQAEIDRVIGQIRWPTMADRPNLPYTDAVIHEIQRIGNIVPLNGLRMAAKDTTLGGYFIPKGTHLMPNLSSVLFDKTEWETPDTFNPRHFLDAEGKFVKRDALLPFSAGKRMCLGEGLAKMELFLFFVGLLQKFSFSVPDGVELSTEGITGTTRVPHPFEVYAKAR</sequence>
<keyword evidence="12" id="KW-0812">Transmembrane</keyword>
<evidence type="ECO:0000256" key="5">
    <source>
        <dbReference type="ARBA" id="ARBA00022723"/>
    </source>
</evidence>
<feature type="binding site" description="axial binding residue" evidence="10">
    <location>
        <position position="445"/>
    </location>
    <ligand>
        <name>heme</name>
        <dbReference type="ChEBI" id="CHEBI:30413"/>
    </ligand>
    <ligandPart>
        <name>Fe</name>
        <dbReference type="ChEBI" id="CHEBI:18248"/>
    </ligandPart>
</feature>
<dbReference type="SUPFAM" id="SSF48264">
    <property type="entry name" value="Cytochrome P450"/>
    <property type="match status" value="1"/>
</dbReference>
<evidence type="ECO:0000256" key="2">
    <source>
        <dbReference type="ARBA" id="ARBA00004370"/>
    </source>
</evidence>
<dbReference type="GO" id="GO:0006805">
    <property type="term" value="P:xenobiotic metabolic process"/>
    <property type="evidence" value="ECO:0007669"/>
    <property type="project" value="TreeGrafter"/>
</dbReference>
<dbReference type="InterPro" id="IPR017972">
    <property type="entry name" value="Cyt_P450_CS"/>
</dbReference>
<dbReference type="PRINTS" id="PR00463">
    <property type="entry name" value="EP450I"/>
</dbReference>
<dbReference type="GO" id="GO:0006082">
    <property type="term" value="P:organic acid metabolic process"/>
    <property type="evidence" value="ECO:0007669"/>
    <property type="project" value="TreeGrafter"/>
</dbReference>
<evidence type="ECO:0000313" key="13">
    <source>
        <dbReference type="Ensembl" id="ENSMAMP00000026618.1"/>
    </source>
</evidence>
<dbReference type="Proteomes" id="UP000261640">
    <property type="component" value="Unplaced"/>
</dbReference>